<dbReference type="OrthoDB" id="539398at2759"/>
<proteinExistence type="predicted"/>
<feature type="transmembrane region" description="Helical" evidence="1">
    <location>
        <begin position="235"/>
        <end position="258"/>
    </location>
</feature>
<evidence type="ECO:0000313" key="3">
    <source>
        <dbReference type="EMBL" id="KAF3005651.1"/>
    </source>
</evidence>
<dbReference type="Gene3D" id="2.30.110.10">
    <property type="entry name" value="Electron Transport, Fmn-binding Protein, Chain A"/>
    <property type="match status" value="1"/>
</dbReference>
<name>A0A9P4TIP6_CURKU</name>
<evidence type="ECO:0000313" key="4">
    <source>
        <dbReference type="Proteomes" id="UP000801428"/>
    </source>
</evidence>
<dbReference type="Pfam" id="PF01243">
    <property type="entry name" value="PNPOx_N"/>
    <property type="match status" value="1"/>
</dbReference>
<dbReference type="Proteomes" id="UP000801428">
    <property type="component" value="Unassembled WGS sequence"/>
</dbReference>
<dbReference type="InterPro" id="IPR011576">
    <property type="entry name" value="Pyridox_Oxase_N"/>
</dbReference>
<organism evidence="3 4">
    <name type="scientific">Curvularia kusanoi</name>
    <name type="common">Cochliobolus kusanoi</name>
    <dbReference type="NCBI Taxonomy" id="90978"/>
    <lineage>
        <taxon>Eukaryota</taxon>
        <taxon>Fungi</taxon>
        <taxon>Dikarya</taxon>
        <taxon>Ascomycota</taxon>
        <taxon>Pezizomycotina</taxon>
        <taxon>Dothideomycetes</taxon>
        <taxon>Pleosporomycetidae</taxon>
        <taxon>Pleosporales</taxon>
        <taxon>Pleosporineae</taxon>
        <taxon>Pleosporaceae</taxon>
        <taxon>Curvularia</taxon>
    </lineage>
</organism>
<protein>
    <recommendedName>
        <fullName evidence="2">Pyridoxamine 5'-phosphate oxidase N-terminal domain-containing protein</fullName>
    </recommendedName>
</protein>
<reference evidence="3" key="1">
    <citation type="submission" date="2019-04" db="EMBL/GenBank/DDBJ databases">
        <title>Sequencing of skin fungus with MAO and IRED activity.</title>
        <authorList>
            <person name="Marsaioli A.J."/>
            <person name="Bonatto J.M.C."/>
            <person name="Reis Junior O."/>
        </authorList>
    </citation>
    <scope>NUCLEOTIDE SEQUENCE</scope>
    <source>
        <strain evidence="3">30M1</strain>
    </source>
</reference>
<keyword evidence="1" id="KW-0472">Membrane</keyword>
<dbReference type="PANTHER" id="PTHR39336:SF1">
    <property type="entry name" value="PYRIDOXAMINE PHOSPHATE OXIDASE FAMILY PROTEIN (AFU_ORTHOLOGUE AFUA_6G11440)"/>
    <property type="match status" value="1"/>
</dbReference>
<feature type="domain" description="Pyridoxamine 5'-phosphate oxidase N-terminal" evidence="2">
    <location>
        <begin position="12"/>
        <end position="139"/>
    </location>
</feature>
<dbReference type="InterPro" id="IPR012349">
    <property type="entry name" value="Split_barrel_FMN-bd"/>
</dbReference>
<evidence type="ECO:0000259" key="2">
    <source>
        <dbReference type="Pfam" id="PF01243"/>
    </source>
</evidence>
<keyword evidence="1" id="KW-0812">Transmembrane</keyword>
<dbReference type="PANTHER" id="PTHR39336">
    <property type="entry name" value="PYRIDOXAMINE PHOSPHATE OXIDASE FAMILY PROTEIN (AFU_ORTHOLOGUE AFUA_6G11440)"/>
    <property type="match status" value="1"/>
</dbReference>
<evidence type="ECO:0000256" key="1">
    <source>
        <dbReference type="SAM" id="Phobius"/>
    </source>
</evidence>
<comment type="caution">
    <text evidence="3">The sequence shown here is derived from an EMBL/GenBank/DDBJ whole genome shotgun (WGS) entry which is preliminary data.</text>
</comment>
<gene>
    <name evidence="3" type="ORF">E8E13_003715</name>
</gene>
<sequence length="281" mass="31323">MPKFHTALNNDHVDFINAQPLFYVASAPYAGDHINISPKGQPSQTFSILNPTTVAYLDATGHGCETIAHVYENGRATLLFSSSGINAKTLRLFCSARVVEKWDQHFNALRAKMASENGDTVDITGARAIIVLKIKKVMTSCGFSTLPGVEEGGDATAFADHEEEGGRETAARETLEAWAAKKIERKEMMDFQKLNNAYSMDGLPGLRSARQAQDQNFAAVDTKAWLRRVRRQWDAVAFGFAVGIVFMILLGLVDFLHIEPRFLTHILNFQRRQMGEYHDEL</sequence>
<dbReference type="EMBL" id="SWKU01000006">
    <property type="protein sequence ID" value="KAF3005651.1"/>
    <property type="molecule type" value="Genomic_DNA"/>
</dbReference>
<accession>A0A9P4TIP6</accession>
<dbReference type="AlphaFoldDB" id="A0A9P4TIP6"/>
<keyword evidence="1" id="KW-1133">Transmembrane helix</keyword>
<keyword evidence="4" id="KW-1185">Reference proteome</keyword>